<evidence type="ECO:0000313" key="10">
    <source>
        <dbReference type="EMBL" id="MFC4625466.1"/>
    </source>
</evidence>
<dbReference type="Gene3D" id="3.40.50.10750">
    <property type="entry name" value="Isocitrate/Isopropylmalate dehydrogenase-like"/>
    <property type="match status" value="1"/>
</dbReference>
<protein>
    <recommendedName>
        <fullName evidence="5">Phosphate acetyltransferase</fullName>
        <ecNumber evidence="4">2.3.1.8</ecNumber>
    </recommendedName>
    <alternativeName>
        <fullName evidence="8">Phosphotransacetylase</fullName>
    </alternativeName>
</protein>
<keyword evidence="7 10" id="KW-0012">Acyltransferase</keyword>
<dbReference type="InterPro" id="IPR042112">
    <property type="entry name" value="P_AcTrfase_dom2"/>
</dbReference>
<dbReference type="EMBL" id="JBHSEL010000081">
    <property type="protein sequence ID" value="MFC4625466.1"/>
    <property type="molecule type" value="Genomic_DNA"/>
</dbReference>
<evidence type="ECO:0000256" key="7">
    <source>
        <dbReference type="ARBA" id="ARBA00023315"/>
    </source>
</evidence>
<dbReference type="NCBIfam" id="TIGR00651">
    <property type="entry name" value="pta"/>
    <property type="match status" value="1"/>
</dbReference>
<dbReference type="Proteomes" id="UP001596042">
    <property type="component" value="Unassembled WGS sequence"/>
</dbReference>
<dbReference type="GO" id="GO:0008959">
    <property type="term" value="F:phosphate acetyltransferase activity"/>
    <property type="evidence" value="ECO:0007669"/>
    <property type="project" value="UniProtKB-EC"/>
</dbReference>
<dbReference type="InterPro" id="IPR042113">
    <property type="entry name" value="P_AcTrfase_dom1"/>
</dbReference>
<comment type="pathway">
    <text evidence="2">Metabolic intermediate biosynthesis; acetyl-CoA biosynthesis; acetyl-CoA from acetate: step 2/2.</text>
</comment>
<evidence type="ECO:0000256" key="4">
    <source>
        <dbReference type="ARBA" id="ARBA00012707"/>
    </source>
</evidence>
<comment type="similarity">
    <text evidence="3">Belongs to the phosphate acetyltransferase and butyryltransferase family.</text>
</comment>
<dbReference type="PIRSF" id="PIRSF000428">
    <property type="entry name" value="P_Ac_trans"/>
    <property type="match status" value="1"/>
</dbReference>
<proteinExistence type="inferred from homology"/>
<evidence type="ECO:0000256" key="3">
    <source>
        <dbReference type="ARBA" id="ARBA00005656"/>
    </source>
</evidence>
<evidence type="ECO:0000259" key="9">
    <source>
        <dbReference type="Pfam" id="PF01515"/>
    </source>
</evidence>
<name>A0ABV9H4Y8_9HYPH</name>
<evidence type="ECO:0000313" key="11">
    <source>
        <dbReference type="Proteomes" id="UP001596042"/>
    </source>
</evidence>
<evidence type="ECO:0000256" key="1">
    <source>
        <dbReference type="ARBA" id="ARBA00000705"/>
    </source>
</evidence>
<evidence type="ECO:0000256" key="2">
    <source>
        <dbReference type="ARBA" id="ARBA00004989"/>
    </source>
</evidence>
<dbReference type="InterPro" id="IPR002505">
    <property type="entry name" value="PTA_PTB"/>
</dbReference>
<comment type="catalytic activity">
    <reaction evidence="1">
        <text>acetyl-CoA + phosphate = acetyl phosphate + CoA</text>
        <dbReference type="Rhea" id="RHEA:19521"/>
        <dbReference type="ChEBI" id="CHEBI:22191"/>
        <dbReference type="ChEBI" id="CHEBI:43474"/>
        <dbReference type="ChEBI" id="CHEBI:57287"/>
        <dbReference type="ChEBI" id="CHEBI:57288"/>
        <dbReference type="EC" id="2.3.1.8"/>
    </reaction>
</comment>
<dbReference type="NCBIfam" id="NF007233">
    <property type="entry name" value="PRK09653.1"/>
    <property type="match status" value="1"/>
</dbReference>
<sequence length="326" mass="34919">MQLLDKIVENARLKQRHIVLAEGEDSRIIEAALRAEREGLARITLLGNKDTIGAQVRGSNIEIIDPVMSPRRDIYAERLHALRQSRGLSPEQAHAIAGTPLGFAALMVREGDADGTVAGAVSTTAEVIRHALQIIGKAEGVTLVSSFFLILLCEPYHPKKGMFVFADCGIVVDPDYRELADIAIQSAGSFRQISGQEPAVAMLSFSTGGSAAHERVTKVVQATQLARALRPDLCIDGEMQFDTAFVEAVSKTKLPNSPLKGEANVFIFPNLEAANIGYKIAQRIGGAKAIGPILQGLAKPANDLSRGCNADDVFHMIALTANQCGE</sequence>
<keyword evidence="11" id="KW-1185">Reference proteome</keyword>
<dbReference type="PANTHER" id="PTHR43356">
    <property type="entry name" value="PHOSPHATE ACETYLTRANSFERASE"/>
    <property type="match status" value="1"/>
</dbReference>
<dbReference type="Pfam" id="PF01515">
    <property type="entry name" value="PTA_PTB"/>
    <property type="match status" value="1"/>
</dbReference>
<evidence type="ECO:0000256" key="6">
    <source>
        <dbReference type="ARBA" id="ARBA00022679"/>
    </source>
</evidence>
<dbReference type="InterPro" id="IPR050500">
    <property type="entry name" value="Phos_Acetyltrans/Butyryltrans"/>
</dbReference>
<comment type="caution">
    <text evidence="10">The sequence shown here is derived from an EMBL/GenBank/DDBJ whole genome shotgun (WGS) entry which is preliminary data.</text>
</comment>
<dbReference type="InterPro" id="IPR012147">
    <property type="entry name" value="P_Ac_Bu_trans"/>
</dbReference>
<dbReference type="SUPFAM" id="SSF53659">
    <property type="entry name" value="Isocitrate/Isopropylmalate dehydrogenase-like"/>
    <property type="match status" value="1"/>
</dbReference>
<reference evidence="11" key="1">
    <citation type="journal article" date="2019" name="Int. J. Syst. Evol. Microbiol.">
        <title>The Global Catalogue of Microorganisms (GCM) 10K type strain sequencing project: providing services to taxonomists for standard genome sequencing and annotation.</title>
        <authorList>
            <consortium name="The Broad Institute Genomics Platform"/>
            <consortium name="The Broad Institute Genome Sequencing Center for Infectious Disease"/>
            <person name="Wu L."/>
            <person name="Ma J."/>
        </authorList>
    </citation>
    <scope>NUCLEOTIDE SEQUENCE [LARGE SCALE GENOMIC DNA]</scope>
    <source>
        <strain evidence="11">CGMCC 1.15731</strain>
    </source>
</reference>
<evidence type="ECO:0000256" key="5">
    <source>
        <dbReference type="ARBA" id="ARBA00021528"/>
    </source>
</evidence>
<gene>
    <name evidence="10" type="primary">pta</name>
    <name evidence="10" type="ORF">ACFO1V_09560</name>
</gene>
<organism evidence="10 11">
    <name type="scientific">Daeguia caeni</name>
    <dbReference type="NCBI Taxonomy" id="439612"/>
    <lineage>
        <taxon>Bacteria</taxon>
        <taxon>Pseudomonadati</taxon>
        <taxon>Pseudomonadota</taxon>
        <taxon>Alphaproteobacteria</taxon>
        <taxon>Hyphomicrobiales</taxon>
        <taxon>Brucellaceae</taxon>
        <taxon>Daeguia</taxon>
    </lineage>
</organism>
<evidence type="ECO:0000256" key="8">
    <source>
        <dbReference type="ARBA" id="ARBA00031108"/>
    </source>
</evidence>
<keyword evidence="6 10" id="KW-0808">Transferase</keyword>
<dbReference type="Gene3D" id="3.40.50.10950">
    <property type="match status" value="1"/>
</dbReference>
<feature type="domain" description="Phosphate acetyl/butaryl transferase" evidence="9">
    <location>
        <begin position="3"/>
        <end position="321"/>
    </location>
</feature>
<dbReference type="EC" id="2.3.1.8" evidence="4"/>
<dbReference type="PANTHER" id="PTHR43356:SF3">
    <property type="entry name" value="PHOSPHATE ACETYLTRANSFERASE"/>
    <property type="match status" value="1"/>
</dbReference>
<dbReference type="RefSeq" id="WP_374834705.1">
    <property type="nucleotide sequence ID" value="NZ_JBHEEZ010000080.1"/>
</dbReference>
<dbReference type="InterPro" id="IPR004614">
    <property type="entry name" value="P_AcTrfase"/>
</dbReference>
<accession>A0ABV9H4Y8</accession>